<organism evidence="3 4">
    <name type="scientific">[Clostridium] methylpentosum DSM 5476</name>
    <dbReference type="NCBI Taxonomy" id="537013"/>
    <lineage>
        <taxon>Bacteria</taxon>
        <taxon>Bacillati</taxon>
        <taxon>Bacillota</taxon>
        <taxon>Clostridia</taxon>
        <taxon>Eubacteriales</taxon>
        <taxon>Oscillospiraceae</taxon>
        <taxon>Oscillospiraceae incertae sedis</taxon>
    </lineage>
</organism>
<dbReference type="AlphaFoldDB" id="C0EEP9"/>
<dbReference type="Proteomes" id="UP000003340">
    <property type="component" value="Unassembled WGS sequence"/>
</dbReference>
<reference evidence="3 4" key="2">
    <citation type="submission" date="2009-02" db="EMBL/GenBank/DDBJ databases">
        <title>Draft genome sequence of Clostridium methylpentosum (DSM 5476).</title>
        <authorList>
            <person name="Sudarsanam P."/>
            <person name="Ley R."/>
            <person name="Guruge J."/>
            <person name="Turnbaugh P.J."/>
            <person name="Mahowald M."/>
            <person name="Liep D."/>
            <person name="Gordon J."/>
        </authorList>
    </citation>
    <scope>NUCLEOTIDE SEQUENCE [LARGE SCALE GENOMIC DNA]</scope>
    <source>
        <strain evidence="3 4">DSM 5476</strain>
    </source>
</reference>
<dbReference type="SMART" id="SM00363">
    <property type="entry name" value="S4"/>
    <property type="match status" value="1"/>
</dbReference>
<dbReference type="SUPFAM" id="SSF55174">
    <property type="entry name" value="Alpha-L RNA-binding motif"/>
    <property type="match status" value="1"/>
</dbReference>
<reference evidence="3 4" key="1">
    <citation type="submission" date="2009-01" db="EMBL/GenBank/DDBJ databases">
        <authorList>
            <person name="Fulton L."/>
            <person name="Clifton S."/>
            <person name="Fulton B."/>
            <person name="Xu J."/>
            <person name="Minx P."/>
            <person name="Pepin K.H."/>
            <person name="Johnson M."/>
            <person name="Bhonagiri V."/>
            <person name="Nash W.E."/>
            <person name="Mardis E.R."/>
            <person name="Wilson R.K."/>
        </authorList>
    </citation>
    <scope>NUCLEOTIDE SEQUENCE [LARGE SCALE GENOMIC DNA]</scope>
    <source>
        <strain evidence="3 4">DSM 5476</strain>
    </source>
</reference>
<keyword evidence="1" id="KW-0694">RNA-binding</keyword>
<dbReference type="Gene3D" id="3.10.290.10">
    <property type="entry name" value="RNA-binding S4 domain"/>
    <property type="match status" value="1"/>
</dbReference>
<proteinExistence type="predicted"/>
<dbReference type="InterPro" id="IPR002942">
    <property type="entry name" value="S4_RNA-bd"/>
</dbReference>
<evidence type="ECO:0000313" key="3">
    <source>
        <dbReference type="EMBL" id="EEG30018.1"/>
    </source>
</evidence>
<dbReference type="PROSITE" id="PS50889">
    <property type="entry name" value="S4"/>
    <property type="match status" value="1"/>
</dbReference>
<dbReference type="CDD" id="cd00165">
    <property type="entry name" value="S4"/>
    <property type="match status" value="1"/>
</dbReference>
<dbReference type="EMBL" id="ACEC01000077">
    <property type="protein sequence ID" value="EEG30018.1"/>
    <property type="molecule type" value="Genomic_DNA"/>
</dbReference>
<comment type="caution">
    <text evidence="3">The sequence shown here is derived from an EMBL/GenBank/DDBJ whole genome shotgun (WGS) entry which is preliminary data.</text>
</comment>
<accession>C0EEP9</accession>
<dbReference type="Gene3D" id="3.30.1370.160">
    <property type="match status" value="1"/>
</dbReference>
<feature type="domain" description="RNA-binding S4" evidence="2">
    <location>
        <begin position="173"/>
        <end position="230"/>
    </location>
</feature>
<dbReference type="InterPro" id="IPR012677">
    <property type="entry name" value="Nucleotide-bd_a/b_plait_sf"/>
</dbReference>
<dbReference type="Gene3D" id="3.30.70.330">
    <property type="match status" value="1"/>
</dbReference>
<name>C0EEP9_9FIRM</name>
<evidence type="ECO:0000259" key="2">
    <source>
        <dbReference type="SMART" id="SM00363"/>
    </source>
</evidence>
<sequence>MEDAKALLEARVRDAFLIASERGYAKFTPFLNEDESFFAQKLIQKNRYENYLFFGGSEGNTRRMLGAFPSYLEPDLAEFPIASLTAEYPVGYALSHRDFLGSLMGLQIKRDAVGDIFPGEGWCVFFVRESVREVVLEQLTKVGRVGVRIVPGIRHELPSHAKFEPVSGTVASLRLDCVVALLSRLSREKASAAIQLGTVQVNHETAQSCSLALKPGDILSIRGCGKFLLADEVKQTKKGRLFITGKKYI</sequence>
<dbReference type="InterPro" id="IPR036986">
    <property type="entry name" value="S4_RNA-bd_sf"/>
</dbReference>
<dbReference type="GO" id="GO:0003723">
    <property type="term" value="F:RNA binding"/>
    <property type="evidence" value="ECO:0007669"/>
    <property type="project" value="UniProtKB-KW"/>
</dbReference>
<gene>
    <name evidence="3" type="ORF">CLOSTMETH_02338</name>
</gene>
<evidence type="ECO:0000313" key="4">
    <source>
        <dbReference type="Proteomes" id="UP000003340"/>
    </source>
</evidence>
<dbReference type="eggNOG" id="COG2302">
    <property type="taxonomic scope" value="Bacteria"/>
</dbReference>
<dbReference type="STRING" id="537013.CLOSTMETH_02338"/>
<dbReference type="HOGENOM" id="CLU_075687_2_0_9"/>
<evidence type="ECO:0000256" key="1">
    <source>
        <dbReference type="PROSITE-ProRule" id="PRU00182"/>
    </source>
</evidence>
<dbReference type="InterPro" id="IPR040591">
    <property type="entry name" value="RqcP2_RBD"/>
</dbReference>
<dbReference type="Pfam" id="PF17774">
    <property type="entry name" value="YlmH_RBD"/>
    <property type="match status" value="1"/>
</dbReference>
<keyword evidence="4" id="KW-1185">Reference proteome</keyword>
<protein>
    <submittedName>
        <fullName evidence="3">S4 domain protein</fullName>
    </submittedName>
</protein>